<evidence type="ECO:0000256" key="5">
    <source>
        <dbReference type="ARBA" id="ARBA00023136"/>
    </source>
</evidence>
<feature type="transmembrane region" description="Helical" evidence="6">
    <location>
        <begin position="61"/>
        <end position="79"/>
    </location>
</feature>
<dbReference type="EMBL" id="JBHLVO010000001">
    <property type="protein sequence ID" value="MFC0270353.1"/>
    <property type="molecule type" value="Genomic_DNA"/>
</dbReference>
<evidence type="ECO:0000256" key="6">
    <source>
        <dbReference type="SAM" id="Phobius"/>
    </source>
</evidence>
<protein>
    <submittedName>
        <fullName evidence="7">LrgB family protein</fullName>
    </submittedName>
</protein>
<evidence type="ECO:0000256" key="4">
    <source>
        <dbReference type="ARBA" id="ARBA00022989"/>
    </source>
</evidence>
<feature type="transmembrane region" description="Helical" evidence="6">
    <location>
        <begin position="31"/>
        <end position="49"/>
    </location>
</feature>
<name>A0ABV6G9I9_9BACI</name>
<keyword evidence="4 6" id="KW-1133">Transmembrane helix</keyword>
<feature type="transmembrane region" description="Helical" evidence="6">
    <location>
        <begin position="144"/>
        <end position="167"/>
    </location>
</feature>
<evidence type="ECO:0000256" key="1">
    <source>
        <dbReference type="ARBA" id="ARBA00004651"/>
    </source>
</evidence>
<evidence type="ECO:0000256" key="3">
    <source>
        <dbReference type="ARBA" id="ARBA00022692"/>
    </source>
</evidence>
<comment type="caution">
    <text evidence="7">The sequence shown here is derived from an EMBL/GenBank/DDBJ whole genome shotgun (WGS) entry which is preliminary data.</text>
</comment>
<keyword evidence="2" id="KW-1003">Cell membrane</keyword>
<accession>A0ABV6G9I9</accession>
<feature type="transmembrane region" description="Helical" evidence="6">
    <location>
        <begin position="91"/>
        <end position="114"/>
    </location>
</feature>
<evidence type="ECO:0000313" key="7">
    <source>
        <dbReference type="EMBL" id="MFC0270353.1"/>
    </source>
</evidence>
<dbReference type="Proteomes" id="UP001589854">
    <property type="component" value="Unassembled WGS sequence"/>
</dbReference>
<gene>
    <name evidence="7" type="ORF">ACFFIX_02620</name>
</gene>
<feature type="transmembrane region" description="Helical" evidence="6">
    <location>
        <begin position="207"/>
        <end position="227"/>
    </location>
</feature>
<proteinExistence type="predicted"/>
<keyword evidence="5 6" id="KW-0472">Membrane</keyword>
<evidence type="ECO:0000256" key="2">
    <source>
        <dbReference type="ARBA" id="ARBA00022475"/>
    </source>
</evidence>
<comment type="subcellular location">
    <subcellularLocation>
        <location evidence="1">Cell membrane</location>
        <topology evidence="1">Multi-pass membrane protein</topology>
    </subcellularLocation>
</comment>
<reference evidence="7 8" key="1">
    <citation type="submission" date="2024-09" db="EMBL/GenBank/DDBJ databases">
        <authorList>
            <person name="Sun Q."/>
            <person name="Mori K."/>
        </authorList>
    </citation>
    <scope>NUCLEOTIDE SEQUENCE [LARGE SCALE GENOMIC DNA]</scope>
    <source>
        <strain evidence="7 8">CCM 7228</strain>
    </source>
</reference>
<dbReference type="PANTHER" id="PTHR30249:SF17">
    <property type="entry name" value="HOLIN-LIKE PROTEIN CIDB"/>
    <property type="match status" value="1"/>
</dbReference>
<dbReference type="RefSeq" id="WP_378930195.1">
    <property type="nucleotide sequence ID" value="NZ_JBHLVO010000001.1"/>
</dbReference>
<dbReference type="InterPro" id="IPR007300">
    <property type="entry name" value="CidB/LrgB"/>
</dbReference>
<keyword evidence="3 6" id="KW-0812">Transmembrane</keyword>
<keyword evidence="8" id="KW-1185">Reference proteome</keyword>
<sequence length="228" mass="24677">MNIGIALLFIVLIVGVYVVVRLLYKRYPKPLLVPIATSTFFIVCMLYFFKIPYEMFMQGGRWIDELLGPAVVALAIPLYQHRKTLKKHIVSIFSSVFVGMIVGLGSGILLSLWFDVEEVIILSLAPKSVTSPVAMDLSQLIEGIPALAAVYVMVAGISGAVLGPYLLKWFKIHHPVAVGVGYGSAAHGVGISMALEIGEEQGAVSSIAMTLSAIFTSILCPFFIAFLL</sequence>
<feature type="transmembrane region" description="Helical" evidence="6">
    <location>
        <begin position="6"/>
        <end position="24"/>
    </location>
</feature>
<organism evidence="7 8">
    <name type="scientific">Metabacillus herbersteinensis</name>
    <dbReference type="NCBI Taxonomy" id="283816"/>
    <lineage>
        <taxon>Bacteria</taxon>
        <taxon>Bacillati</taxon>
        <taxon>Bacillota</taxon>
        <taxon>Bacilli</taxon>
        <taxon>Bacillales</taxon>
        <taxon>Bacillaceae</taxon>
        <taxon>Metabacillus</taxon>
    </lineage>
</organism>
<feature type="transmembrane region" description="Helical" evidence="6">
    <location>
        <begin position="176"/>
        <end position="195"/>
    </location>
</feature>
<evidence type="ECO:0000313" key="8">
    <source>
        <dbReference type="Proteomes" id="UP001589854"/>
    </source>
</evidence>
<dbReference type="Pfam" id="PF04172">
    <property type="entry name" value="LrgB"/>
    <property type="match status" value="1"/>
</dbReference>
<dbReference type="PANTHER" id="PTHR30249">
    <property type="entry name" value="PUTATIVE SEROTONIN TRANSPORTER"/>
    <property type="match status" value="1"/>
</dbReference>